<dbReference type="PANTHER" id="PTHR35882:SF2">
    <property type="entry name" value="PELA"/>
    <property type="match status" value="1"/>
</dbReference>
<keyword evidence="3" id="KW-0378">Hydrolase</keyword>
<gene>
    <name evidence="3" type="ORF">HF327_019195</name>
</gene>
<evidence type="ECO:0000313" key="3">
    <source>
        <dbReference type="EMBL" id="MBI1626611.1"/>
    </source>
</evidence>
<comment type="caution">
    <text evidence="3">The sequence shown here is derived from an EMBL/GenBank/DDBJ whole genome shotgun (WGS) entry which is preliminary data.</text>
</comment>
<keyword evidence="1" id="KW-0732">Signal</keyword>
<dbReference type="Pfam" id="PF03537">
    <property type="entry name" value="Glyco_hydro_114"/>
    <property type="match status" value="1"/>
</dbReference>
<dbReference type="InterPro" id="IPR004352">
    <property type="entry name" value="GH114_TIM-barrel"/>
</dbReference>
<dbReference type="GO" id="GO:0005975">
    <property type="term" value="P:carbohydrate metabolic process"/>
    <property type="evidence" value="ECO:0007669"/>
    <property type="project" value="InterPro"/>
</dbReference>
<dbReference type="CDD" id="cd10922">
    <property type="entry name" value="CE4_PelA_like_C"/>
    <property type="match status" value="1"/>
</dbReference>
<dbReference type="InterPro" id="IPR011330">
    <property type="entry name" value="Glyco_hydro/deAcase_b/a-brl"/>
</dbReference>
<dbReference type="SUPFAM" id="SSF51445">
    <property type="entry name" value="(Trans)glycosidases"/>
    <property type="match status" value="1"/>
</dbReference>
<name>A0A843B729_9BURK</name>
<dbReference type="SUPFAM" id="SSF88713">
    <property type="entry name" value="Glycoside hydrolase/deacetylase"/>
    <property type="match status" value="1"/>
</dbReference>
<organism evidence="3 4">
    <name type="scientific">Comamonas suwonensis</name>
    <dbReference type="NCBI Taxonomy" id="2606214"/>
    <lineage>
        <taxon>Bacteria</taxon>
        <taxon>Pseudomonadati</taxon>
        <taxon>Pseudomonadota</taxon>
        <taxon>Betaproteobacteria</taxon>
        <taxon>Burkholderiales</taxon>
        <taxon>Comamonadaceae</taxon>
        <taxon>Comamonas</taxon>
    </lineage>
</organism>
<dbReference type="InterPro" id="IPR016925">
    <property type="entry name" value="UCP029570"/>
</dbReference>
<dbReference type="GO" id="GO:0016787">
    <property type="term" value="F:hydrolase activity"/>
    <property type="evidence" value="ECO:0007669"/>
    <property type="project" value="UniProtKB-KW"/>
</dbReference>
<dbReference type="PANTHER" id="PTHR35882">
    <property type="entry name" value="PELA"/>
    <property type="match status" value="1"/>
</dbReference>
<reference evidence="3" key="1">
    <citation type="submission" date="2020-12" db="EMBL/GenBank/DDBJ databases">
        <title>Comamonas sp. nov., isolated from stream water.</title>
        <authorList>
            <person name="Park K.-H."/>
        </authorList>
    </citation>
    <scope>NUCLEOTIDE SEQUENCE</scope>
    <source>
        <strain evidence="3">EJ-4</strain>
    </source>
</reference>
<dbReference type="InterPro" id="IPR013785">
    <property type="entry name" value="Aldolase_TIM"/>
</dbReference>
<protein>
    <submittedName>
        <fullName evidence="3">Bifunctional glycoside hydrolase 114/ polysaccharide deacetylase family protein</fullName>
    </submittedName>
</protein>
<dbReference type="Gene3D" id="3.20.20.370">
    <property type="entry name" value="Glycoside hydrolase/deacetylase"/>
    <property type="match status" value="1"/>
</dbReference>
<dbReference type="Gene3D" id="3.20.20.70">
    <property type="entry name" value="Aldolase class I"/>
    <property type="match status" value="1"/>
</dbReference>
<dbReference type="InterPro" id="IPR017853">
    <property type="entry name" value="GH"/>
</dbReference>
<feature type="signal peptide" evidence="1">
    <location>
        <begin position="1"/>
        <end position="22"/>
    </location>
</feature>
<dbReference type="AlphaFoldDB" id="A0A843B729"/>
<evidence type="ECO:0000256" key="1">
    <source>
        <dbReference type="SAM" id="SignalP"/>
    </source>
</evidence>
<sequence length="930" mass="104641">MSTLLRSCLIIFLLLQSMWAQASPTVSVYYGKGASLSELALFDISVIESEHGYDPVAYRKAWPSSELYAYASVAEAGLERKYFAKIPEAWKMARNGAWNSIVIDQTPEQWPAFFAEEVIAPLWNKGYRGFFLDTMDSYRLAEKFNEEDQQAGLVRVIQKLNERFPGIKLILNRGFEIVPRVRDQIQMVAAESTFRGWDASAKRYIDIQPKDREWLLGQLQTISKRDKLPVLSIDYVPPHDREAMRETAKKINELGIIPWVTDADLRTLGMGLVEAKARRVLILHNGSEAPVLNKTAAHRFLEMPLNYLGYIADYADIRQKLPANVTRDRYAGVITWFDGSIPDKRIKDVRDWIKTQSVQKMPVLLLSTSGFPINRSLPFGANHTEITPVHPLKKVKESNLYNFETKVLAPDNDYEGWTLTPEILKQSEELLSFDDAKGKHFVSAAVTPWGGFILNPYLIEEVPGVDQARWVINPFSMLQKTLRLADFPVPDITTENGRRLLLAHVDGDAFPSKAELPGTPFAAEVLQREILERYRIPHTISIVEAELSPKGLYPQWSQQLENIARRIFKMPHVEIASHSYSHPFYWEESNQKSTVSKEVNLNLNIPGYTVNLDREINGSIDYIRKNLAPPNKPVEVFLWSGDTAPSAEALAIIDAANLLNLNGGDTSITRSNPSLTAVGSWGISKGGHLQVYAPITNENIYTNLWHGPFYGFEKVTETFEMTGAPRRLKAINIYYHFYSTTKVASIKALHTAYQWALKQDNHPIFVSEYVHKAKDYYEFAVAQNGDTWIMRGPGHLRTVRLPASLGTPLMSSSHNIAGYQTGPDGYYAHMAGGAAEMQTVGTIPSSEPAYLVDANARIQDWAAQPDGSLSFTLQGHVPLEWSMKLPQNCNLSSAKNDISPAKALVNQPNIRVFRSSQTSAKLEVQCRARP</sequence>
<dbReference type="EMBL" id="JABBCQ020000020">
    <property type="protein sequence ID" value="MBI1626611.1"/>
    <property type="molecule type" value="Genomic_DNA"/>
</dbReference>
<feature type="domain" description="Glycoside-hydrolase family GH114 TIM-barrel" evidence="2">
    <location>
        <begin position="67"/>
        <end position="265"/>
    </location>
</feature>
<evidence type="ECO:0000259" key="2">
    <source>
        <dbReference type="Pfam" id="PF03537"/>
    </source>
</evidence>
<evidence type="ECO:0000313" key="4">
    <source>
        <dbReference type="Proteomes" id="UP000530032"/>
    </source>
</evidence>
<feature type="chain" id="PRO_5033041712" evidence="1">
    <location>
        <begin position="23"/>
        <end position="930"/>
    </location>
</feature>
<dbReference type="RefSeq" id="WP_198461973.1">
    <property type="nucleotide sequence ID" value="NZ_JABBCQ020000020.1"/>
</dbReference>
<keyword evidence="4" id="KW-1185">Reference proteome</keyword>
<dbReference type="PIRSF" id="PIRSF029570">
    <property type="entry name" value="UCP029570"/>
    <property type="match status" value="1"/>
</dbReference>
<accession>A0A843B729</accession>
<proteinExistence type="predicted"/>
<dbReference type="Proteomes" id="UP000530032">
    <property type="component" value="Unassembled WGS sequence"/>
</dbReference>